<protein>
    <submittedName>
        <fullName evidence="1">Uncharacterized protein</fullName>
    </submittedName>
</protein>
<dbReference type="InterPro" id="IPR035513">
    <property type="entry name" value="Invertase/methylesterase_inhib"/>
</dbReference>
<dbReference type="Proteomes" id="UP001341840">
    <property type="component" value="Unassembled WGS sequence"/>
</dbReference>
<name>A0ABU6WVD5_9FABA</name>
<gene>
    <name evidence="1" type="ORF">PIB30_099745</name>
</gene>
<accession>A0ABU6WVD5</accession>
<dbReference type="EMBL" id="JASCZI010183948">
    <property type="protein sequence ID" value="MED6189817.1"/>
    <property type="molecule type" value="Genomic_DNA"/>
</dbReference>
<sequence length="110" mass="11870">MAGLLVDWRSCRQPLARTDEASLRLKMTLSFLDVVANLLNSKPGGAKGADIDFLAQYTIEVLRSNLTNTVNLLKSLTANSSDHTLVNVYYGCLGNLNVGDGALGEIDPMQ</sequence>
<proteinExistence type="predicted"/>
<evidence type="ECO:0000313" key="1">
    <source>
        <dbReference type="EMBL" id="MED6189817.1"/>
    </source>
</evidence>
<reference evidence="1 2" key="1">
    <citation type="journal article" date="2023" name="Plants (Basel)">
        <title>Bridging the Gap: Combining Genomics and Transcriptomics Approaches to Understand Stylosanthes scabra, an Orphan Legume from the Brazilian Caatinga.</title>
        <authorList>
            <person name="Ferreira-Neto J.R.C."/>
            <person name="da Silva M.D."/>
            <person name="Binneck E."/>
            <person name="de Melo N.F."/>
            <person name="da Silva R.H."/>
            <person name="de Melo A.L.T.M."/>
            <person name="Pandolfi V."/>
            <person name="Bustamante F.O."/>
            <person name="Brasileiro-Vidal A.C."/>
            <person name="Benko-Iseppon A.M."/>
        </authorList>
    </citation>
    <scope>NUCLEOTIDE SEQUENCE [LARGE SCALE GENOMIC DNA]</scope>
    <source>
        <tissue evidence="1">Leaves</tissue>
    </source>
</reference>
<keyword evidence="2" id="KW-1185">Reference proteome</keyword>
<evidence type="ECO:0000313" key="2">
    <source>
        <dbReference type="Proteomes" id="UP001341840"/>
    </source>
</evidence>
<dbReference type="Gene3D" id="1.20.140.40">
    <property type="entry name" value="Invertase/pectin methylesterase inhibitor family protein"/>
    <property type="match status" value="1"/>
</dbReference>
<comment type="caution">
    <text evidence="1">The sequence shown here is derived from an EMBL/GenBank/DDBJ whole genome shotgun (WGS) entry which is preliminary data.</text>
</comment>
<organism evidence="1 2">
    <name type="scientific">Stylosanthes scabra</name>
    <dbReference type="NCBI Taxonomy" id="79078"/>
    <lineage>
        <taxon>Eukaryota</taxon>
        <taxon>Viridiplantae</taxon>
        <taxon>Streptophyta</taxon>
        <taxon>Embryophyta</taxon>
        <taxon>Tracheophyta</taxon>
        <taxon>Spermatophyta</taxon>
        <taxon>Magnoliopsida</taxon>
        <taxon>eudicotyledons</taxon>
        <taxon>Gunneridae</taxon>
        <taxon>Pentapetalae</taxon>
        <taxon>rosids</taxon>
        <taxon>fabids</taxon>
        <taxon>Fabales</taxon>
        <taxon>Fabaceae</taxon>
        <taxon>Papilionoideae</taxon>
        <taxon>50 kb inversion clade</taxon>
        <taxon>dalbergioids sensu lato</taxon>
        <taxon>Dalbergieae</taxon>
        <taxon>Pterocarpus clade</taxon>
        <taxon>Stylosanthes</taxon>
    </lineage>
</organism>